<gene>
    <name evidence="1" type="ORF">SCHPADRAFT_897356</name>
</gene>
<keyword evidence="2" id="KW-1185">Reference proteome</keyword>
<proteinExistence type="predicted"/>
<sequence length="190" mass="21545">MQGRAATRSPAFDTSRRRLLSAGPRSTIDGGLGAAWTMRDNVERTTALRDYALTDWPRRELSMRIVNAMTSIREWCSKRRGCAASRTRVESCTVDVQYASAYQPNRKRKRHRQFGIGGGGVSARRKYEVAINSLRWDASICTITSPRSTQPYRPSARRRGDFHGIRWAALDRVAHQLTLNTFDALRRSEG</sequence>
<dbReference type="AlphaFoldDB" id="A0A0H2QYI8"/>
<organism evidence="1 2">
    <name type="scientific">Schizopora paradoxa</name>
    <dbReference type="NCBI Taxonomy" id="27342"/>
    <lineage>
        <taxon>Eukaryota</taxon>
        <taxon>Fungi</taxon>
        <taxon>Dikarya</taxon>
        <taxon>Basidiomycota</taxon>
        <taxon>Agaricomycotina</taxon>
        <taxon>Agaricomycetes</taxon>
        <taxon>Hymenochaetales</taxon>
        <taxon>Schizoporaceae</taxon>
        <taxon>Schizopora</taxon>
    </lineage>
</organism>
<reference evidence="1 2" key="1">
    <citation type="submission" date="2015-04" db="EMBL/GenBank/DDBJ databases">
        <title>Complete genome sequence of Schizopora paradoxa KUC8140, a cosmopolitan wood degrader in East Asia.</title>
        <authorList>
            <consortium name="DOE Joint Genome Institute"/>
            <person name="Min B."/>
            <person name="Park H."/>
            <person name="Jang Y."/>
            <person name="Kim J.-J."/>
            <person name="Kim K.H."/>
            <person name="Pangilinan J."/>
            <person name="Lipzen A."/>
            <person name="Riley R."/>
            <person name="Grigoriev I.V."/>
            <person name="Spatafora J.W."/>
            <person name="Choi I.-G."/>
        </authorList>
    </citation>
    <scope>NUCLEOTIDE SEQUENCE [LARGE SCALE GENOMIC DNA]</scope>
    <source>
        <strain evidence="1 2">KUC8140</strain>
    </source>
</reference>
<dbReference type="Proteomes" id="UP000053477">
    <property type="component" value="Unassembled WGS sequence"/>
</dbReference>
<dbReference type="InParanoid" id="A0A0H2QYI8"/>
<name>A0A0H2QYI8_9AGAM</name>
<protein>
    <submittedName>
        <fullName evidence="1">Uncharacterized protein</fullName>
    </submittedName>
</protein>
<dbReference type="EMBL" id="KQ086778">
    <property type="protein sequence ID" value="KLO04022.1"/>
    <property type="molecule type" value="Genomic_DNA"/>
</dbReference>
<accession>A0A0H2QYI8</accession>
<evidence type="ECO:0000313" key="1">
    <source>
        <dbReference type="EMBL" id="KLO04022.1"/>
    </source>
</evidence>
<evidence type="ECO:0000313" key="2">
    <source>
        <dbReference type="Proteomes" id="UP000053477"/>
    </source>
</evidence>